<accession>A0A2I0VKX3</accession>
<dbReference type="PANTHER" id="PTHR47570">
    <property type="entry name" value="ZINC ION BINDING PROTEIN"/>
    <property type="match status" value="1"/>
</dbReference>
<dbReference type="AlphaFoldDB" id="A0A2I0VKX3"/>
<keyword evidence="3" id="KW-0472">Membrane</keyword>
<evidence type="ECO:0000256" key="2">
    <source>
        <dbReference type="SAM" id="MobiDB-lite"/>
    </source>
</evidence>
<gene>
    <name evidence="4" type="primary">WAT1</name>
    <name evidence="4" type="ORF">MA16_Dca023112</name>
</gene>
<keyword evidence="3" id="KW-1133">Transmembrane helix</keyword>
<keyword evidence="1" id="KW-0175">Coiled coil</keyword>
<organism evidence="4 5">
    <name type="scientific">Dendrobium catenatum</name>
    <dbReference type="NCBI Taxonomy" id="906689"/>
    <lineage>
        <taxon>Eukaryota</taxon>
        <taxon>Viridiplantae</taxon>
        <taxon>Streptophyta</taxon>
        <taxon>Embryophyta</taxon>
        <taxon>Tracheophyta</taxon>
        <taxon>Spermatophyta</taxon>
        <taxon>Magnoliopsida</taxon>
        <taxon>Liliopsida</taxon>
        <taxon>Asparagales</taxon>
        <taxon>Orchidaceae</taxon>
        <taxon>Epidendroideae</taxon>
        <taxon>Malaxideae</taxon>
        <taxon>Dendrobiinae</taxon>
        <taxon>Dendrobium</taxon>
    </lineage>
</organism>
<feature type="region of interest" description="Disordered" evidence="2">
    <location>
        <begin position="340"/>
        <end position="381"/>
    </location>
</feature>
<evidence type="ECO:0000256" key="3">
    <source>
        <dbReference type="SAM" id="Phobius"/>
    </source>
</evidence>
<dbReference type="PANTHER" id="PTHR47570:SF1">
    <property type="entry name" value="ZINC ION BINDING PROTEIN"/>
    <property type="match status" value="1"/>
</dbReference>
<feature type="coiled-coil region" evidence="1">
    <location>
        <begin position="290"/>
        <end position="335"/>
    </location>
</feature>
<reference evidence="4 5" key="1">
    <citation type="journal article" date="2016" name="Sci. Rep.">
        <title>The Dendrobium catenatum Lindl. genome sequence provides insights into polysaccharide synthase, floral development and adaptive evolution.</title>
        <authorList>
            <person name="Zhang G.Q."/>
            <person name="Xu Q."/>
            <person name="Bian C."/>
            <person name="Tsai W.C."/>
            <person name="Yeh C.M."/>
            <person name="Liu K.W."/>
            <person name="Yoshida K."/>
            <person name="Zhang L.S."/>
            <person name="Chang S.B."/>
            <person name="Chen F."/>
            <person name="Shi Y."/>
            <person name="Su Y.Y."/>
            <person name="Zhang Y.Q."/>
            <person name="Chen L.J."/>
            <person name="Yin Y."/>
            <person name="Lin M."/>
            <person name="Huang H."/>
            <person name="Deng H."/>
            <person name="Wang Z.W."/>
            <person name="Zhu S.L."/>
            <person name="Zhao X."/>
            <person name="Deng C."/>
            <person name="Niu S.C."/>
            <person name="Huang J."/>
            <person name="Wang M."/>
            <person name="Liu G.H."/>
            <person name="Yang H.J."/>
            <person name="Xiao X.J."/>
            <person name="Hsiao Y.Y."/>
            <person name="Wu W.L."/>
            <person name="Chen Y.Y."/>
            <person name="Mitsuda N."/>
            <person name="Ohme-Takagi M."/>
            <person name="Luo Y.B."/>
            <person name="Van de Peer Y."/>
            <person name="Liu Z.J."/>
        </authorList>
    </citation>
    <scope>NUCLEOTIDE SEQUENCE [LARGE SCALE GENOMIC DNA]</scope>
    <source>
        <tissue evidence="4">The whole plant</tissue>
    </source>
</reference>
<feature type="compositionally biased region" description="Basic and acidic residues" evidence="2">
    <location>
        <begin position="340"/>
        <end position="370"/>
    </location>
</feature>
<feature type="compositionally biased region" description="Polar residues" evidence="2">
    <location>
        <begin position="474"/>
        <end position="483"/>
    </location>
</feature>
<dbReference type="Proteomes" id="UP000233837">
    <property type="component" value="Unassembled WGS sequence"/>
</dbReference>
<evidence type="ECO:0000256" key="1">
    <source>
        <dbReference type="SAM" id="Coils"/>
    </source>
</evidence>
<keyword evidence="3" id="KW-0812">Transmembrane</keyword>
<evidence type="ECO:0000313" key="4">
    <source>
        <dbReference type="EMBL" id="PKU64051.1"/>
    </source>
</evidence>
<sequence length="483" mass="53894">MNSSRFLLSACTNRPILTSIDKVRLDRRDGIAKVIDTLACVAGATVITLYKGPTIFLPSSQPPPGLSAVSSSAVAETWLGDAKAGKSWTLGCIYLTVLKKYPARLFVTSYTCFFGVIQFLIIAAFVERKAQAWAFHSGTEVFERQLTRCSFLASSGLHRKALWKFECSCWAVAASDNNSRLNDGWDLPSSLCPCSEPRSCISTCLQSWEDYYRWRGLPFNSPAAMLLHWWETLSFSKWTNCILFLLDFECKGSCSSSHLSCVDFFLDLEEKFHLWKSIRANPNLGTLRGIRELGQLKADFEEKIADFQNQIASVNERMEETFAEMEYMLKKLLEAKSKPVTLEAKETTGGPRRDGNPNMFRGRENPEAEKPVQTSLSPTRRGGIPNSIFALLATVENLLIFLPLGEGREPRGNGCRRAFPLEILPQILLGPQEEQDAASLEQPCDLPHTSSPSQRSPPPSSQPSRISLEFSPLESLSNHVHPL</sequence>
<feature type="transmembrane region" description="Helical" evidence="3">
    <location>
        <begin position="105"/>
        <end position="126"/>
    </location>
</feature>
<reference evidence="4 5" key="2">
    <citation type="journal article" date="2017" name="Nature">
        <title>The Apostasia genome and the evolution of orchids.</title>
        <authorList>
            <person name="Zhang G.Q."/>
            <person name="Liu K.W."/>
            <person name="Li Z."/>
            <person name="Lohaus R."/>
            <person name="Hsiao Y.Y."/>
            <person name="Niu S.C."/>
            <person name="Wang J.Y."/>
            <person name="Lin Y.C."/>
            <person name="Xu Q."/>
            <person name="Chen L.J."/>
            <person name="Yoshida K."/>
            <person name="Fujiwara S."/>
            <person name="Wang Z.W."/>
            <person name="Zhang Y.Q."/>
            <person name="Mitsuda N."/>
            <person name="Wang M."/>
            <person name="Liu G.H."/>
            <person name="Pecoraro L."/>
            <person name="Huang H.X."/>
            <person name="Xiao X.J."/>
            <person name="Lin M."/>
            <person name="Wu X.Y."/>
            <person name="Wu W.L."/>
            <person name="Chen Y.Y."/>
            <person name="Chang S.B."/>
            <person name="Sakamoto S."/>
            <person name="Ohme-Takagi M."/>
            <person name="Yagi M."/>
            <person name="Zeng S.J."/>
            <person name="Shen C.Y."/>
            <person name="Yeh C.M."/>
            <person name="Luo Y.B."/>
            <person name="Tsai W.C."/>
            <person name="Van de Peer Y."/>
            <person name="Liu Z.J."/>
        </authorList>
    </citation>
    <scope>NUCLEOTIDE SEQUENCE [LARGE SCALE GENOMIC DNA]</scope>
    <source>
        <tissue evidence="4">The whole plant</tissue>
    </source>
</reference>
<keyword evidence="5" id="KW-1185">Reference proteome</keyword>
<evidence type="ECO:0000313" key="5">
    <source>
        <dbReference type="Proteomes" id="UP000233837"/>
    </source>
</evidence>
<proteinExistence type="predicted"/>
<protein>
    <submittedName>
        <fullName evidence="4">Protein WALLS ARE THIN 1</fullName>
    </submittedName>
</protein>
<feature type="region of interest" description="Disordered" evidence="2">
    <location>
        <begin position="433"/>
        <end position="483"/>
    </location>
</feature>
<name>A0A2I0VKX3_9ASPA</name>
<dbReference type="EMBL" id="KZ503447">
    <property type="protein sequence ID" value="PKU64051.1"/>
    <property type="molecule type" value="Genomic_DNA"/>
</dbReference>